<evidence type="ECO:0000313" key="2">
    <source>
        <dbReference type="Proteomes" id="UP001150581"/>
    </source>
</evidence>
<reference evidence="1" key="1">
    <citation type="submission" date="2022-07" db="EMBL/GenBank/DDBJ databases">
        <title>Phylogenomic reconstructions and comparative analyses of Kickxellomycotina fungi.</title>
        <authorList>
            <person name="Reynolds N.K."/>
            <person name="Stajich J.E."/>
            <person name="Barry K."/>
            <person name="Grigoriev I.V."/>
            <person name="Crous P."/>
            <person name="Smith M.E."/>
        </authorList>
    </citation>
    <scope>NUCLEOTIDE SEQUENCE</scope>
    <source>
        <strain evidence="1">Benny 63K</strain>
    </source>
</reference>
<evidence type="ECO:0000313" key="1">
    <source>
        <dbReference type="EMBL" id="KAJ1895399.1"/>
    </source>
</evidence>
<protein>
    <submittedName>
        <fullName evidence="1">Uncharacterized protein</fullName>
    </submittedName>
</protein>
<dbReference type="EMBL" id="JANBPG010000572">
    <property type="protein sequence ID" value="KAJ1895399.1"/>
    <property type="molecule type" value="Genomic_DNA"/>
</dbReference>
<proteinExistence type="predicted"/>
<organism evidence="1 2">
    <name type="scientific">Kickxella alabastrina</name>
    <dbReference type="NCBI Taxonomy" id="61397"/>
    <lineage>
        <taxon>Eukaryota</taxon>
        <taxon>Fungi</taxon>
        <taxon>Fungi incertae sedis</taxon>
        <taxon>Zoopagomycota</taxon>
        <taxon>Kickxellomycotina</taxon>
        <taxon>Kickxellomycetes</taxon>
        <taxon>Kickxellales</taxon>
        <taxon>Kickxellaceae</taxon>
        <taxon>Kickxella</taxon>
    </lineage>
</organism>
<dbReference type="Proteomes" id="UP001150581">
    <property type="component" value="Unassembled WGS sequence"/>
</dbReference>
<comment type="caution">
    <text evidence="1">The sequence shown here is derived from an EMBL/GenBank/DDBJ whole genome shotgun (WGS) entry which is preliminary data.</text>
</comment>
<sequence>MAPESITSSQKYGPLYKAQPSSISISDPRDIRQVLSSSQFHKHSYYNILKFTGTESLISTQDPAKTSIKRHMLRPYFNTTHVMKMEPLILDHGIEKLKQLWDTAIAQQKEVNYCETFNFCTFSIISRLVFGQTIDAGNKPTLHWISQAYNYLSIRTILSFLPRPVFRLVTWPWEHHYERINQTSSKRS</sequence>
<keyword evidence="2" id="KW-1185">Reference proteome</keyword>
<accession>A0ACC1IKV4</accession>
<gene>
    <name evidence="1" type="ORF">LPJ66_004616</name>
</gene>
<name>A0ACC1IKV4_9FUNG</name>